<keyword evidence="3" id="KW-1185">Reference proteome</keyword>
<feature type="region of interest" description="Disordered" evidence="1">
    <location>
        <begin position="138"/>
        <end position="162"/>
    </location>
</feature>
<protein>
    <submittedName>
        <fullName evidence="2">Uncharacterized protein</fullName>
    </submittedName>
</protein>
<dbReference type="Proteomes" id="UP001295684">
    <property type="component" value="Unassembled WGS sequence"/>
</dbReference>
<evidence type="ECO:0000313" key="3">
    <source>
        <dbReference type="Proteomes" id="UP001295684"/>
    </source>
</evidence>
<feature type="compositionally biased region" description="Polar residues" evidence="1">
    <location>
        <begin position="139"/>
        <end position="148"/>
    </location>
</feature>
<evidence type="ECO:0000256" key="1">
    <source>
        <dbReference type="SAM" id="MobiDB-lite"/>
    </source>
</evidence>
<proteinExistence type="predicted"/>
<sequence>MKDPIGFDENVPDEVLDERVSCSSSKNSLYCNSFVSMSPFQKERRRKSFAEAEAFSFGLKPKIHPNRGQMKKQVKNEEPISSKSVCLQRCPERSSLQDEIKDLLHKAMHIRSKFYYESDREICPKAIDHEWARFHSFDSHSSLPNNKDSNGREVTMNDVESS</sequence>
<evidence type="ECO:0000313" key="2">
    <source>
        <dbReference type="EMBL" id="CAI2368751.1"/>
    </source>
</evidence>
<gene>
    <name evidence="2" type="ORF">ECRASSUSDP1_LOCUS10047</name>
</gene>
<comment type="caution">
    <text evidence="2">The sequence shown here is derived from an EMBL/GenBank/DDBJ whole genome shotgun (WGS) entry which is preliminary data.</text>
</comment>
<dbReference type="AlphaFoldDB" id="A0AAD1UG57"/>
<dbReference type="EMBL" id="CAMPGE010009893">
    <property type="protein sequence ID" value="CAI2368751.1"/>
    <property type="molecule type" value="Genomic_DNA"/>
</dbReference>
<feature type="compositionally biased region" description="Basic residues" evidence="1">
    <location>
        <begin position="61"/>
        <end position="73"/>
    </location>
</feature>
<organism evidence="2 3">
    <name type="scientific">Euplotes crassus</name>
    <dbReference type="NCBI Taxonomy" id="5936"/>
    <lineage>
        <taxon>Eukaryota</taxon>
        <taxon>Sar</taxon>
        <taxon>Alveolata</taxon>
        <taxon>Ciliophora</taxon>
        <taxon>Intramacronucleata</taxon>
        <taxon>Spirotrichea</taxon>
        <taxon>Hypotrichia</taxon>
        <taxon>Euplotida</taxon>
        <taxon>Euplotidae</taxon>
        <taxon>Moneuplotes</taxon>
    </lineage>
</organism>
<name>A0AAD1UG57_EUPCR</name>
<feature type="region of interest" description="Disordered" evidence="1">
    <location>
        <begin position="61"/>
        <end position="81"/>
    </location>
</feature>
<accession>A0AAD1UG57</accession>
<reference evidence="2" key="1">
    <citation type="submission" date="2023-07" db="EMBL/GenBank/DDBJ databases">
        <authorList>
            <consortium name="AG Swart"/>
            <person name="Singh M."/>
            <person name="Singh A."/>
            <person name="Seah K."/>
            <person name="Emmerich C."/>
        </authorList>
    </citation>
    <scope>NUCLEOTIDE SEQUENCE</scope>
    <source>
        <strain evidence="2">DP1</strain>
    </source>
</reference>